<feature type="chain" id="PRO_5006901339" description="Galactose mutarotase-like protein" evidence="1">
    <location>
        <begin position="21"/>
        <end position="389"/>
    </location>
</feature>
<dbReference type="GO" id="GO:0004034">
    <property type="term" value="F:aldose 1-epimerase activity"/>
    <property type="evidence" value="ECO:0007669"/>
    <property type="project" value="TreeGrafter"/>
</dbReference>
<feature type="signal peptide" evidence="1">
    <location>
        <begin position="1"/>
        <end position="20"/>
    </location>
</feature>
<dbReference type="Pfam" id="PF01263">
    <property type="entry name" value="Aldose_epim"/>
    <property type="match status" value="1"/>
</dbReference>
<evidence type="ECO:0000313" key="3">
    <source>
        <dbReference type="Proteomes" id="UP000054988"/>
    </source>
</evidence>
<proteinExistence type="predicted"/>
<dbReference type="PANTHER" id="PTHR10091:SF6">
    <property type="entry name" value="1-EPIMERASE, PUTATIVE (AFU_ORTHOLOGUE AFUA_3G13240)-RELATED"/>
    <property type="match status" value="1"/>
</dbReference>
<dbReference type="GO" id="GO:0033499">
    <property type="term" value="P:galactose catabolic process via UDP-galactose, Leloir pathway"/>
    <property type="evidence" value="ECO:0007669"/>
    <property type="project" value="TreeGrafter"/>
</dbReference>
<evidence type="ECO:0000313" key="2">
    <source>
        <dbReference type="EMBL" id="KTB29761.1"/>
    </source>
</evidence>
<keyword evidence="1" id="KW-0732">Signal</keyword>
<dbReference type="Gene3D" id="2.70.98.10">
    <property type="match status" value="1"/>
</dbReference>
<organism evidence="2 3">
    <name type="scientific">Moniliophthora roreri</name>
    <name type="common">Frosty pod rot fungus</name>
    <name type="synonym">Monilia roreri</name>
    <dbReference type="NCBI Taxonomy" id="221103"/>
    <lineage>
        <taxon>Eukaryota</taxon>
        <taxon>Fungi</taxon>
        <taxon>Dikarya</taxon>
        <taxon>Basidiomycota</taxon>
        <taxon>Agaricomycotina</taxon>
        <taxon>Agaricomycetes</taxon>
        <taxon>Agaricomycetidae</taxon>
        <taxon>Agaricales</taxon>
        <taxon>Marasmiineae</taxon>
        <taxon>Marasmiaceae</taxon>
        <taxon>Moniliophthora</taxon>
    </lineage>
</organism>
<dbReference type="InterPro" id="IPR014718">
    <property type="entry name" value="GH-type_carb-bd"/>
</dbReference>
<dbReference type="Proteomes" id="UP000054988">
    <property type="component" value="Unassembled WGS sequence"/>
</dbReference>
<dbReference type="eggNOG" id="KOG1604">
    <property type="taxonomic scope" value="Eukaryota"/>
</dbReference>
<dbReference type="InterPro" id="IPR008183">
    <property type="entry name" value="Aldose_1/G6P_1-epimerase"/>
</dbReference>
<reference evidence="2 3" key="1">
    <citation type="submission" date="2015-12" db="EMBL/GenBank/DDBJ databases">
        <title>Draft genome sequence of Moniliophthora roreri, the causal agent of frosty pod rot of cacao.</title>
        <authorList>
            <person name="Aime M.C."/>
            <person name="Diaz-Valderrama J.R."/>
            <person name="Kijpornyongpan T."/>
            <person name="Phillips-Mora W."/>
        </authorList>
    </citation>
    <scope>NUCLEOTIDE SEQUENCE [LARGE SCALE GENOMIC DNA]</scope>
    <source>
        <strain evidence="2 3">MCA 2952</strain>
    </source>
</reference>
<dbReference type="EMBL" id="LATX01002412">
    <property type="protein sequence ID" value="KTB29761.1"/>
    <property type="molecule type" value="Genomic_DNA"/>
</dbReference>
<dbReference type="SUPFAM" id="SSF74650">
    <property type="entry name" value="Galactose mutarotase-like"/>
    <property type="match status" value="1"/>
</dbReference>
<dbReference type="InterPro" id="IPR011013">
    <property type="entry name" value="Gal_mutarotase_sf_dom"/>
</dbReference>
<dbReference type="AlphaFoldDB" id="A0A0W0F0I4"/>
<dbReference type="GO" id="GO:0006006">
    <property type="term" value="P:glucose metabolic process"/>
    <property type="evidence" value="ECO:0007669"/>
    <property type="project" value="TreeGrafter"/>
</dbReference>
<name>A0A0W0F0I4_MONRR</name>
<accession>A0A0W0F0I4</accession>
<gene>
    <name evidence="2" type="ORF">WG66_17640</name>
</gene>
<evidence type="ECO:0008006" key="4">
    <source>
        <dbReference type="Google" id="ProtNLM"/>
    </source>
</evidence>
<dbReference type="PANTHER" id="PTHR10091">
    <property type="entry name" value="ALDOSE-1-EPIMERASE"/>
    <property type="match status" value="1"/>
</dbReference>
<dbReference type="GO" id="GO:0030246">
    <property type="term" value="F:carbohydrate binding"/>
    <property type="evidence" value="ECO:0007669"/>
    <property type="project" value="InterPro"/>
</dbReference>
<comment type="caution">
    <text evidence="2">The sequence shown here is derived from an EMBL/GenBank/DDBJ whole genome shotgun (WGS) entry which is preliminary data.</text>
</comment>
<evidence type="ECO:0000256" key="1">
    <source>
        <dbReference type="SAM" id="SignalP"/>
    </source>
</evidence>
<sequence length="389" mass="43412">MRLLVLSLALSTAYFPSTLSLSAPRFQKAQPFGNANETALQEFIISAGSIKATFLPYGATLKNLWVNDRWGQSRDVALGYDDPTLYMNPTTHAPRFGSQIGRTADRMNSTFVVDGITYHALTNLHPAEDPKLNLTFHGGEGFDYRNWTVVKHTQDTLVLNYFSPDGEAGYPGDVDFWVVHSVRAPATWHIQMFATASKDTPLLPTNHPYLQLNAFNTSESESLSHTFSMKSHRYQTTDGNLLWNGTIAQIPPGSSADFYNKPKLISDGFWDARYCGDNCTGYDALFVYDTPHKKDEVAASLWSEDSGIRLDMSTDQPCIAFYTCGELKNNTAPRKAVHGGGYYDQYNCVLFEHQGYGDALHLRQLDQNPIYGPGRDFSGEITYAFSVIN</sequence>
<protein>
    <recommendedName>
        <fullName evidence="4">Galactose mutarotase-like protein</fullName>
    </recommendedName>
</protein>